<protein>
    <submittedName>
        <fullName evidence="2">Copper resistance protein CopZ</fullName>
    </submittedName>
</protein>
<name>A0A1D7VVR0_9ACTN</name>
<feature type="signal peptide" evidence="1">
    <location>
        <begin position="1"/>
        <end position="20"/>
    </location>
</feature>
<keyword evidence="3" id="KW-1185">Reference proteome</keyword>
<dbReference type="PROSITE" id="PS51257">
    <property type="entry name" value="PROKAR_LIPOPROTEIN"/>
    <property type="match status" value="1"/>
</dbReference>
<dbReference type="EMBL" id="CP017157">
    <property type="protein sequence ID" value="AOP50784.1"/>
    <property type="molecule type" value="Genomic_DNA"/>
</dbReference>
<sequence>MNRRTTLAAALALTSGLALAGCGGGDTAPKLSVSGAYMPKPVTDGMAGAFFTVKNDGGADKLTSVTSDLASDVSIHKTVGSKMEQVNSLAIPANGTLDLVHGGSHVMFMGLKKKPAEGDTVSIELHFAKAGPITVKVPVKAATYAPKK</sequence>
<dbReference type="PANTHER" id="PTHR36302:SF1">
    <property type="entry name" value="COPPER CHAPERONE PCU(A)C"/>
    <property type="match status" value="1"/>
</dbReference>
<dbReference type="InterPro" id="IPR007410">
    <property type="entry name" value="LpqE-like"/>
</dbReference>
<gene>
    <name evidence="2" type="ORF">SL103_35155</name>
</gene>
<feature type="chain" id="PRO_5009101320" evidence="1">
    <location>
        <begin position="21"/>
        <end position="148"/>
    </location>
</feature>
<accession>A0A1D7VVR0</accession>
<dbReference type="KEGG" id="slc:SL103_35155"/>
<dbReference type="RefSeq" id="WP_069573107.1">
    <property type="nucleotide sequence ID" value="NZ_CP017157.1"/>
</dbReference>
<dbReference type="SUPFAM" id="SSF110087">
    <property type="entry name" value="DR1885-like metal-binding protein"/>
    <property type="match status" value="1"/>
</dbReference>
<organism evidence="2 3">
    <name type="scientific">Streptomyces lydicus</name>
    <dbReference type="NCBI Taxonomy" id="47763"/>
    <lineage>
        <taxon>Bacteria</taxon>
        <taxon>Bacillati</taxon>
        <taxon>Actinomycetota</taxon>
        <taxon>Actinomycetes</taxon>
        <taxon>Kitasatosporales</taxon>
        <taxon>Streptomycetaceae</taxon>
        <taxon>Streptomyces</taxon>
    </lineage>
</organism>
<dbReference type="AlphaFoldDB" id="A0A1D7VVR0"/>
<reference evidence="2 3" key="1">
    <citation type="submission" date="2016-09" db="EMBL/GenBank/DDBJ databases">
        <title>Complete genome sequencing of Streptomyces lydicus 103 and metabolic pathways analysis of antibiotic biosynthesis.</title>
        <authorList>
            <person name="Jia N."/>
            <person name="Ding M.-Z."/>
            <person name="Gao F."/>
            <person name="Yuan Y.-J."/>
        </authorList>
    </citation>
    <scope>NUCLEOTIDE SEQUENCE [LARGE SCALE GENOMIC DNA]</scope>
    <source>
        <strain evidence="2 3">103</strain>
    </source>
</reference>
<keyword evidence="1" id="KW-0732">Signal</keyword>
<proteinExistence type="predicted"/>
<evidence type="ECO:0000313" key="2">
    <source>
        <dbReference type="EMBL" id="AOP50784.1"/>
    </source>
</evidence>
<dbReference type="Gene3D" id="2.60.40.1890">
    <property type="entry name" value="PCu(A)C copper chaperone"/>
    <property type="match status" value="1"/>
</dbReference>
<dbReference type="OrthoDB" id="9796962at2"/>
<dbReference type="PANTHER" id="PTHR36302">
    <property type="entry name" value="BLR7088 PROTEIN"/>
    <property type="match status" value="1"/>
</dbReference>
<dbReference type="Pfam" id="PF04314">
    <property type="entry name" value="PCuAC"/>
    <property type="match status" value="1"/>
</dbReference>
<dbReference type="InterPro" id="IPR058248">
    <property type="entry name" value="Lxx211020-like"/>
</dbReference>
<evidence type="ECO:0000256" key="1">
    <source>
        <dbReference type="SAM" id="SignalP"/>
    </source>
</evidence>
<dbReference type="InterPro" id="IPR036182">
    <property type="entry name" value="PCuAC_sf"/>
</dbReference>
<evidence type="ECO:0000313" key="3">
    <source>
        <dbReference type="Proteomes" id="UP000094094"/>
    </source>
</evidence>
<dbReference type="Proteomes" id="UP000094094">
    <property type="component" value="Chromosome"/>
</dbReference>